<feature type="region of interest" description="Disordered" evidence="1">
    <location>
        <begin position="1"/>
        <end position="75"/>
    </location>
</feature>
<sequence>MGADDIDEGFEDDVSEVDSDDIEDEFGEEAADEGEGTAAQGPAKGHKRKKSAVEEEPKKAQKTEEPTSGGNKASPKQVLKFLLSAEALDVVRPEDEIKYIEEHGKEVVTYSNLLSPFEELLCAVVLSRPISHRLGFRSIRTILNPPYEFRTPEAIKEAGSEKVLQSLWDAKTQHKDKTADEIKLIADAVFDNDWSNDLEKIREKTKETVEKERELLRTSIKGLGKTGLDIFYRRIQWTWEEAYPFVDQRTSAAMKKLGLPSDTESLTKLIEEGWSDLEVADDGDHTGEAQKRRAFVLLLERAVGADLEGKIDQVLEEATKW</sequence>
<keyword evidence="3" id="KW-1185">Reference proteome</keyword>
<dbReference type="AlphaFoldDB" id="A0A6A5YZA1"/>
<feature type="compositionally biased region" description="Acidic residues" evidence="1">
    <location>
        <begin position="1"/>
        <end position="35"/>
    </location>
</feature>
<evidence type="ECO:0000313" key="2">
    <source>
        <dbReference type="EMBL" id="KAF2112144.1"/>
    </source>
</evidence>
<dbReference type="EMBL" id="ML977332">
    <property type="protein sequence ID" value="KAF2112144.1"/>
    <property type="molecule type" value="Genomic_DNA"/>
</dbReference>
<evidence type="ECO:0000256" key="1">
    <source>
        <dbReference type="SAM" id="MobiDB-lite"/>
    </source>
</evidence>
<reference evidence="2" key="1">
    <citation type="journal article" date="2020" name="Stud. Mycol.">
        <title>101 Dothideomycetes genomes: a test case for predicting lifestyles and emergence of pathogens.</title>
        <authorList>
            <person name="Haridas S."/>
            <person name="Albert R."/>
            <person name="Binder M."/>
            <person name="Bloem J."/>
            <person name="Labutti K."/>
            <person name="Salamov A."/>
            <person name="Andreopoulos B."/>
            <person name="Baker S."/>
            <person name="Barry K."/>
            <person name="Bills G."/>
            <person name="Bluhm B."/>
            <person name="Cannon C."/>
            <person name="Castanera R."/>
            <person name="Culley D."/>
            <person name="Daum C."/>
            <person name="Ezra D."/>
            <person name="Gonzalez J."/>
            <person name="Henrissat B."/>
            <person name="Kuo A."/>
            <person name="Liang C."/>
            <person name="Lipzen A."/>
            <person name="Lutzoni F."/>
            <person name="Magnuson J."/>
            <person name="Mondo S."/>
            <person name="Nolan M."/>
            <person name="Ohm R."/>
            <person name="Pangilinan J."/>
            <person name="Park H.-J."/>
            <person name="Ramirez L."/>
            <person name="Alfaro M."/>
            <person name="Sun H."/>
            <person name="Tritt A."/>
            <person name="Yoshinaga Y."/>
            <person name="Zwiers L.-H."/>
            <person name="Turgeon B."/>
            <person name="Goodwin S."/>
            <person name="Spatafora J."/>
            <person name="Crous P."/>
            <person name="Grigoriev I."/>
        </authorList>
    </citation>
    <scope>NUCLEOTIDE SEQUENCE</scope>
    <source>
        <strain evidence="2">CBS 627.86</strain>
    </source>
</reference>
<dbReference type="OrthoDB" id="4676at2759"/>
<protein>
    <submittedName>
        <fullName evidence="2">Uncharacterized protein</fullName>
    </submittedName>
</protein>
<dbReference type="Proteomes" id="UP000799770">
    <property type="component" value="Unassembled WGS sequence"/>
</dbReference>
<proteinExistence type="predicted"/>
<name>A0A6A5YZA1_9PLEO</name>
<evidence type="ECO:0000313" key="3">
    <source>
        <dbReference type="Proteomes" id="UP000799770"/>
    </source>
</evidence>
<accession>A0A6A5YZA1</accession>
<gene>
    <name evidence="2" type="ORF">BDV96DRAFT_498198</name>
</gene>
<organism evidence="2 3">
    <name type="scientific">Lophiotrema nucula</name>
    <dbReference type="NCBI Taxonomy" id="690887"/>
    <lineage>
        <taxon>Eukaryota</taxon>
        <taxon>Fungi</taxon>
        <taxon>Dikarya</taxon>
        <taxon>Ascomycota</taxon>
        <taxon>Pezizomycotina</taxon>
        <taxon>Dothideomycetes</taxon>
        <taxon>Pleosporomycetidae</taxon>
        <taxon>Pleosporales</taxon>
        <taxon>Lophiotremataceae</taxon>
        <taxon>Lophiotrema</taxon>
    </lineage>
</organism>
<feature type="compositionally biased region" description="Basic and acidic residues" evidence="1">
    <location>
        <begin position="51"/>
        <end position="65"/>
    </location>
</feature>